<feature type="region of interest" description="Disordered" evidence="1">
    <location>
        <begin position="279"/>
        <end position="318"/>
    </location>
</feature>
<accession>A0ABP4SR88</accession>
<dbReference type="RefSeq" id="WP_344485492.1">
    <property type="nucleotide sequence ID" value="NZ_BAAAQF010000006.1"/>
</dbReference>
<evidence type="ECO:0000313" key="3">
    <source>
        <dbReference type="Proteomes" id="UP001499851"/>
    </source>
</evidence>
<evidence type="ECO:0008006" key="4">
    <source>
        <dbReference type="Google" id="ProtNLM"/>
    </source>
</evidence>
<evidence type="ECO:0000256" key="1">
    <source>
        <dbReference type="SAM" id="MobiDB-lite"/>
    </source>
</evidence>
<organism evidence="2 3">
    <name type="scientific">Glycomyces endophyticus</name>
    <dbReference type="NCBI Taxonomy" id="480996"/>
    <lineage>
        <taxon>Bacteria</taxon>
        <taxon>Bacillati</taxon>
        <taxon>Actinomycetota</taxon>
        <taxon>Actinomycetes</taxon>
        <taxon>Glycomycetales</taxon>
        <taxon>Glycomycetaceae</taxon>
        <taxon>Glycomyces</taxon>
    </lineage>
</organism>
<comment type="caution">
    <text evidence="2">The sequence shown here is derived from an EMBL/GenBank/DDBJ whole genome shotgun (WGS) entry which is preliminary data.</text>
</comment>
<gene>
    <name evidence="2" type="ORF">GCM10009830_20610</name>
</gene>
<evidence type="ECO:0000313" key="2">
    <source>
        <dbReference type="EMBL" id="GAA1674124.1"/>
    </source>
</evidence>
<dbReference type="Gene3D" id="1.10.510.10">
    <property type="entry name" value="Transferase(Phosphotransferase) domain 1"/>
    <property type="match status" value="1"/>
</dbReference>
<dbReference type="InterPro" id="IPR011009">
    <property type="entry name" value="Kinase-like_dom_sf"/>
</dbReference>
<dbReference type="Proteomes" id="UP001499851">
    <property type="component" value="Unassembled WGS sequence"/>
</dbReference>
<dbReference type="EMBL" id="BAAAQF010000006">
    <property type="protein sequence ID" value="GAA1674124.1"/>
    <property type="molecule type" value="Genomic_DNA"/>
</dbReference>
<keyword evidence="3" id="KW-1185">Reference proteome</keyword>
<proteinExistence type="predicted"/>
<name>A0ABP4SR88_9ACTN</name>
<reference evidence="3" key="1">
    <citation type="journal article" date="2019" name="Int. J. Syst. Evol. Microbiol.">
        <title>The Global Catalogue of Microorganisms (GCM) 10K type strain sequencing project: providing services to taxonomists for standard genome sequencing and annotation.</title>
        <authorList>
            <consortium name="The Broad Institute Genomics Platform"/>
            <consortium name="The Broad Institute Genome Sequencing Center for Infectious Disease"/>
            <person name="Wu L."/>
            <person name="Ma J."/>
        </authorList>
    </citation>
    <scope>NUCLEOTIDE SEQUENCE [LARGE SCALE GENOMIC DNA]</scope>
    <source>
        <strain evidence="3">JCM 16001</strain>
    </source>
</reference>
<protein>
    <recommendedName>
        <fullName evidence="4">Protein kinase domain-containing protein</fullName>
    </recommendedName>
</protein>
<dbReference type="SUPFAM" id="SSF56112">
    <property type="entry name" value="Protein kinase-like (PK-like)"/>
    <property type="match status" value="1"/>
</dbReference>
<sequence length="318" mass="35291">MTHHDRPSSLDDLGELTVIGDGGQGVVKRTSRMPGVLYKQYHAREQLNVVELERLIRLVHTDMRPGPDRNLILSSAAWPSGVVLDGGVHCGLTMPEAPDHFTADIGEARKLRELQFLIFRKKAGWSNLRLPDETQRRALLLRYARLFKALHAIDVIIGDVSPRNLLWTIEPEPAVYMLDCDGCRIAGHLPPMPQAQTPDWADPDQEVGTATFDSDRFKLALLILRVLLVEPKITPVQVAANSEQLGRLGGPVAELAVRVADGERCRAEEWIGALENRPTLTFAPIQPPAPKPGPRREGPERPMIPFVSAPRRPPSRST</sequence>